<dbReference type="AlphaFoldDB" id="A0A9N9QTH4"/>
<feature type="compositionally biased region" description="Polar residues" evidence="1">
    <location>
        <begin position="43"/>
        <end position="54"/>
    </location>
</feature>
<sequence length="70" mass="8091">MHVMYTEPPAQYRSIQPQSTHSEYQPDSPARHQPAKKRRVLSPSASHLTQQQVQTDNTGYKVMKILQRVC</sequence>
<dbReference type="OrthoDB" id="7456469at2759"/>
<keyword evidence="3" id="KW-1185">Reference proteome</keyword>
<evidence type="ECO:0000313" key="3">
    <source>
        <dbReference type="Proteomes" id="UP001153714"/>
    </source>
</evidence>
<organism evidence="2 3">
    <name type="scientific">Diatraea saccharalis</name>
    <name type="common">sugarcane borer</name>
    <dbReference type="NCBI Taxonomy" id="40085"/>
    <lineage>
        <taxon>Eukaryota</taxon>
        <taxon>Metazoa</taxon>
        <taxon>Ecdysozoa</taxon>
        <taxon>Arthropoda</taxon>
        <taxon>Hexapoda</taxon>
        <taxon>Insecta</taxon>
        <taxon>Pterygota</taxon>
        <taxon>Neoptera</taxon>
        <taxon>Endopterygota</taxon>
        <taxon>Lepidoptera</taxon>
        <taxon>Glossata</taxon>
        <taxon>Ditrysia</taxon>
        <taxon>Pyraloidea</taxon>
        <taxon>Crambidae</taxon>
        <taxon>Crambinae</taxon>
        <taxon>Diatraea</taxon>
    </lineage>
</organism>
<reference evidence="2" key="2">
    <citation type="submission" date="2022-10" db="EMBL/GenBank/DDBJ databases">
        <authorList>
            <consortium name="ENA_rothamsted_submissions"/>
            <consortium name="culmorum"/>
            <person name="King R."/>
        </authorList>
    </citation>
    <scope>NUCLEOTIDE SEQUENCE</scope>
</reference>
<feature type="compositionally biased region" description="Polar residues" evidence="1">
    <location>
        <begin position="13"/>
        <end position="25"/>
    </location>
</feature>
<protein>
    <submittedName>
        <fullName evidence="2">Uncharacterized protein</fullName>
    </submittedName>
</protein>
<feature type="region of interest" description="Disordered" evidence="1">
    <location>
        <begin position="1"/>
        <end position="54"/>
    </location>
</feature>
<reference evidence="2" key="1">
    <citation type="submission" date="2021-12" db="EMBL/GenBank/DDBJ databases">
        <authorList>
            <person name="King R."/>
        </authorList>
    </citation>
    <scope>NUCLEOTIDE SEQUENCE</scope>
</reference>
<evidence type="ECO:0000313" key="2">
    <source>
        <dbReference type="EMBL" id="CAG9782523.1"/>
    </source>
</evidence>
<evidence type="ECO:0000256" key="1">
    <source>
        <dbReference type="SAM" id="MobiDB-lite"/>
    </source>
</evidence>
<name>A0A9N9QTH4_9NEOP</name>
<accession>A0A9N9QTH4</accession>
<dbReference type="Proteomes" id="UP001153714">
    <property type="component" value="Chromosome 1"/>
</dbReference>
<gene>
    <name evidence="2" type="ORF">DIATSA_LOCUS769</name>
</gene>
<proteinExistence type="predicted"/>
<dbReference type="EMBL" id="OU893332">
    <property type="protein sequence ID" value="CAG9782523.1"/>
    <property type="molecule type" value="Genomic_DNA"/>
</dbReference>